<comment type="caution">
    <text evidence="11">The sequence shown here is derived from an EMBL/GenBank/DDBJ whole genome shotgun (WGS) entry which is preliminary data.</text>
</comment>
<evidence type="ECO:0000256" key="7">
    <source>
        <dbReference type="ARBA" id="ARBA00031484"/>
    </source>
</evidence>
<dbReference type="PROSITE" id="PS01096">
    <property type="entry name" value="PPIC_PPIASE_1"/>
    <property type="match status" value="1"/>
</dbReference>
<dbReference type="InterPro" id="IPR027304">
    <property type="entry name" value="Trigger_fact/SurA_dom_sf"/>
</dbReference>
<dbReference type="InterPro" id="IPR000297">
    <property type="entry name" value="PPIase_PpiC"/>
</dbReference>
<dbReference type="Pfam" id="PF13616">
    <property type="entry name" value="Rotamase_3"/>
    <property type="match status" value="1"/>
</dbReference>
<dbReference type="InterPro" id="IPR046357">
    <property type="entry name" value="PPIase_dom_sf"/>
</dbReference>
<protein>
    <recommendedName>
        <fullName evidence="4">Parvulin-like PPIase</fullName>
        <ecNumber evidence="3">5.2.1.8</ecNumber>
    </recommendedName>
    <alternativeName>
        <fullName evidence="6">Peptidyl-prolyl cis-trans isomerase plp</fullName>
    </alternativeName>
    <alternativeName>
        <fullName evidence="7">Rotamase plp</fullName>
    </alternativeName>
</protein>
<dbReference type="SUPFAM" id="SSF109998">
    <property type="entry name" value="Triger factor/SurA peptide-binding domain-like"/>
    <property type="match status" value="1"/>
</dbReference>
<dbReference type="Proteomes" id="UP001161580">
    <property type="component" value="Unassembled WGS sequence"/>
</dbReference>
<dbReference type="AlphaFoldDB" id="A0AAE3QIL6"/>
<dbReference type="EMBL" id="JALDYZ010000016">
    <property type="protein sequence ID" value="MDI7924630.1"/>
    <property type="molecule type" value="Genomic_DNA"/>
</dbReference>
<evidence type="ECO:0000313" key="11">
    <source>
        <dbReference type="EMBL" id="MDI7924630.1"/>
    </source>
</evidence>
<dbReference type="RefSeq" id="WP_311788595.1">
    <property type="nucleotide sequence ID" value="NZ_JALDYY010000017.1"/>
</dbReference>
<evidence type="ECO:0000256" key="8">
    <source>
        <dbReference type="PROSITE-ProRule" id="PRU00278"/>
    </source>
</evidence>
<feature type="chain" id="PRO_5042281114" description="Parvulin-like PPIase" evidence="9">
    <location>
        <begin position="25"/>
        <end position="281"/>
    </location>
</feature>
<accession>A0AAE3QIL6</accession>
<name>A0AAE3QIL6_9HYPH</name>
<comment type="catalytic activity">
    <reaction evidence="1">
        <text>[protein]-peptidylproline (omega=180) = [protein]-peptidylproline (omega=0)</text>
        <dbReference type="Rhea" id="RHEA:16237"/>
        <dbReference type="Rhea" id="RHEA-COMP:10747"/>
        <dbReference type="Rhea" id="RHEA-COMP:10748"/>
        <dbReference type="ChEBI" id="CHEBI:83833"/>
        <dbReference type="ChEBI" id="CHEBI:83834"/>
        <dbReference type="EC" id="5.2.1.8"/>
    </reaction>
</comment>
<evidence type="ECO:0000259" key="10">
    <source>
        <dbReference type="PROSITE" id="PS50198"/>
    </source>
</evidence>
<evidence type="ECO:0000256" key="2">
    <source>
        <dbReference type="ARBA" id="ARBA00007656"/>
    </source>
</evidence>
<dbReference type="SUPFAM" id="SSF54534">
    <property type="entry name" value="FKBP-like"/>
    <property type="match status" value="1"/>
</dbReference>
<proteinExistence type="inferred from homology"/>
<keyword evidence="9" id="KW-0732">Signal</keyword>
<dbReference type="EC" id="5.2.1.8" evidence="3"/>
<dbReference type="InterPro" id="IPR023058">
    <property type="entry name" value="PPIase_PpiC_CS"/>
</dbReference>
<reference evidence="11" key="1">
    <citation type="submission" date="2022-03" db="EMBL/GenBank/DDBJ databases">
        <title>Fererhizobium litorale gen. nov., sp. nov., isolated from sandy sediments of the Sea of Japan seashore.</title>
        <authorList>
            <person name="Romanenko L."/>
            <person name="Kurilenko V."/>
            <person name="Otstavnykh N."/>
            <person name="Svetashev V."/>
            <person name="Tekutyeva L."/>
            <person name="Isaeva M."/>
            <person name="Mikhailov V."/>
        </authorList>
    </citation>
    <scope>NUCLEOTIDE SEQUENCE</scope>
    <source>
        <strain evidence="11">KMM 9576</strain>
    </source>
</reference>
<evidence type="ECO:0000256" key="5">
    <source>
        <dbReference type="ARBA" id="ARBA00023110"/>
    </source>
</evidence>
<comment type="similarity">
    <text evidence="2">Belongs to the PpiC/parvulin rotamase family.</text>
</comment>
<evidence type="ECO:0000313" key="12">
    <source>
        <dbReference type="Proteomes" id="UP001161580"/>
    </source>
</evidence>
<evidence type="ECO:0000256" key="4">
    <source>
        <dbReference type="ARBA" id="ARBA00018370"/>
    </source>
</evidence>
<sequence length="281" mass="31318">MLNYNKLAVVTLAAFIGFQAPVFAEEKTDAVVAKVGDVEIHQSDLDLAISNLDPQLAQLSDEQKRVAALSGAIDMKLLAKSATDEKLDQTPEYKARMEQIGERELHNAYFKKHVVDVVTPEEVKARYEKEIADLPKQEEVRARHILVKTEDEAKAVIADLDAGKDFATLAKEKSSDPSKSEGGDLGYFGKGRMVPEFEAAAFALEKGTYTKAPVKSQFGYHVIFVEDKRIAPPPAFEQVEPQVRQLVMRDMYLELLDAAKQETKVEIVDEAMKKAYDEANK</sequence>
<dbReference type="InterPro" id="IPR050245">
    <property type="entry name" value="PrsA_foldase"/>
</dbReference>
<dbReference type="Gene3D" id="3.10.50.40">
    <property type="match status" value="1"/>
</dbReference>
<feature type="signal peptide" evidence="9">
    <location>
        <begin position="1"/>
        <end position="24"/>
    </location>
</feature>
<gene>
    <name evidence="11" type="ORF">MRS75_21430</name>
</gene>
<organism evidence="11 12">
    <name type="scientific">Ferirhizobium litorale</name>
    <dbReference type="NCBI Taxonomy" id="2927786"/>
    <lineage>
        <taxon>Bacteria</taxon>
        <taxon>Pseudomonadati</taxon>
        <taxon>Pseudomonadota</taxon>
        <taxon>Alphaproteobacteria</taxon>
        <taxon>Hyphomicrobiales</taxon>
        <taxon>Rhizobiaceae</taxon>
        <taxon>Ferirhizobium</taxon>
    </lineage>
</organism>
<dbReference type="PANTHER" id="PTHR47245">
    <property type="entry name" value="PEPTIDYLPROLYL ISOMERASE"/>
    <property type="match status" value="1"/>
</dbReference>
<keyword evidence="5 8" id="KW-0697">Rotamase</keyword>
<keyword evidence="8 11" id="KW-0413">Isomerase</keyword>
<dbReference type="Gene3D" id="1.10.8.1040">
    <property type="match status" value="1"/>
</dbReference>
<dbReference type="GO" id="GO:0003755">
    <property type="term" value="F:peptidyl-prolyl cis-trans isomerase activity"/>
    <property type="evidence" value="ECO:0007669"/>
    <property type="project" value="UniProtKB-KW"/>
</dbReference>
<evidence type="ECO:0000256" key="9">
    <source>
        <dbReference type="SAM" id="SignalP"/>
    </source>
</evidence>
<dbReference type="PANTHER" id="PTHR47245:SF2">
    <property type="entry name" value="PEPTIDYL-PROLYL CIS-TRANS ISOMERASE HP_0175-RELATED"/>
    <property type="match status" value="1"/>
</dbReference>
<evidence type="ECO:0000256" key="1">
    <source>
        <dbReference type="ARBA" id="ARBA00000971"/>
    </source>
</evidence>
<evidence type="ECO:0000256" key="6">
    <source>
        <dbReference type="ARBA" id="ARBA00030642"/>
    </source>
</evidence>
<keyword evidence="12" id="KW-1185">Reference proteome</keyword>
<feature type="domain" description="PpiC" evidence="10">
    <location>
        <begin position="137"/>
        <end position="227"/>
    </location>
</feature>
<dbReference type="PROSITE" id="PS50198">
    <property type="entry name" value="PPIC_PPIASE_2"/>
    <property type="match status" value="1"/>
</dbReference>
<evidence type="ECO:0000256" key="3">
    <source>
        <dbReference type="ARBA" id="ARBA00013194"/>
    </source>
</evidence>